<keyword evidence="1" id="KW-1133">Transmembrane helix</keyword>
<keyword evidence="1" id="KW-0472">Membrane</keyword>
<protein>
    <submittedName>
        <fullName evidence="2">Uncharacterized protein</fullName>
    </submittedName>
</protein>
<name>A0A1F7U276_9BACT</name>
<gene>
    <name evidence="2" type="ORF">A3C96_02840</name>
</gene>
<dbReference type="EMBL" id="MGEA01000096">
    <property type="protein sequence ID" value="OGL72379.1"/>
    <property type="molecule type" value="Genomic_DNA"/>
</dbReference>
<keyword evidence="1" id="KW-0812">Transmembrane</keyword>
<feature type="transmembrane region" description="Helical" evidence="1">
    <location>
        <begin position="25"/>
        <end position="46"/>
    </location>
</feature>
<dbReference type="AlphaFoldDB" id="A0A1F7U276"/>
<evidence type="ECO:0000256" key="1">
    <source>
        <dbReference type="SAM" id="Phobius"/>
    </source>
</evidence>
<comment type="caution">
    <text evidence="2">The sequence shown here is derived from an EMBL/GenBank/DDBJ whole genome shotgun (WGS) entry which is preliminary data.</text>
</comment>
<proteinExistence type="predicted"/>
<dbReference type="Proteomes" id="UP000177088">
    <property type="component" value="Unassembled WGS sequence"/>
</dbReference>
<evidence type="ECO:0000313" key="3">
    <source>
        <dbReference type="Proteomes" id="UP000177088"/>
    </source>
</evidence>
<organism evidence="2 3">
    <name type="scientific">Candidatus Uhrbacteria bacterium RIFCSPHIGHO2_02_FULL_60_10</name>
    <dbReference type="NCBI Taxonomy" id="1802392"/>
    <lineage>
        <taxon>Bacteria</taxon>
        <taxon>Candidatus Uhriibacteriota</taxon>
    </lineage>
</organism>
<evidence type="ECO:0000313" key="2">
    <source>
        <dbReference type="EMBL" id="OGL72379.1"/>
    </source>
</evidence>
<accession>A0A1F7U276</accession>
<reference evidence="2 3" key="1">
    <citation type="journal article" date="2016" name="Nat. Commun.">
        <title>Thousands of microbial genomes shed light on interconnected biogeochemical processes in an aquifer system.</title>
        <authorList>
            <person name="Anantharaman K."/>
            <person name="Brown C.T."/>
            <person name="Hug L.A."/>
            <person name="Sharon I."/>
            <person name="Castelle C.J."/>
            <person name="Probst A.J."/>
            <person name="Thomas B.C."/>
            <person name="Singh A."/>
            <person name="Wilkins M.J."/>
            <person name="Karaoz U."/>
            <person name="Brodie E.L."/>
            <person name="Williams K.H."/>
            <person name="Hubbard S.S."/>
            <person name="Banfield J.F."/>
        </authorList>
    </citation>
    <scope>NUCLEOTIDE SEQUENCE [LARGE SCALE GENOMIC DNA]</scope>
</reference>
<sequence>MNELPVSSQLMNEYFIRMLEQCMTVMGAVFVLAIVAVAIMALVLRLNEPARLDLKSKPAVPPAADEETK</sequence>